<dbReference type="GO" id="GO:0016787">
    <property type="term" value="F:hydrolase activity"/>
    <property type="evidence" value="ECO:0007669"/>
    <property type="project" value="UniProtKB-KW"/>
</dbReference>
<feature type="signal peptide" evidence="4">
    <location>
        <begin position="1"/>
        <end position="24"/>
    </location>
</feature>
<evidence type="ECO:0000256" key="2">
    <source>
        <dbReference type="ARBA" id="ARBA00022963"/>
    </source>
</evidence>
<proteinExistence type="predicted"/>
<dbReference type="EMBL" id="JBHSBC010000049">
    <property type="protein sequence ID" value="MFC3985810.1"/>
    <property type="molecule type" value="Genomic_DNA"/>
</dbReference>
<reference evidence="6" key="1">
    <citation type="journal article" date="2019" name="Int. J. Syst. Evol. Microbiol.">
        <title>The Global Catalogue of Microorganisms (GCM) 10K type strain sequencing project: providing services to taxonomists for standard genome sequencing and annotation.</title>
        <authorList>
            <consortium name="The Broad Institute Genomics Platform"/>
            <consortium name="The Broad Institute Genome Sequencing Center for Infectious Disease"/>
            <person name="Wu L."/>
            <person name="Ma J."/>
        </authorList>
    </citation>
    <scope>NUCLEOTIDE SEQUENCE [LARGE SCALE GENOMIC DNA]</scope>
    <source>
        <strain evidence="6">TBRC 7912</strain>
    </source>
</reference>
<keyword evidence="1 5" id="KW-0378">Hydrolase</keyword>
<dbReference type="RefSeq" id="WP_386195947.1">
    <property type="nucleotide sequence ID" value="NZ_JBHSBC010000049.1"/>
</dbReference>
<dbReference type="Pfam" id="PF03403">
    <property type="entry name" value="PAF-AH_p_II"/>
    <property type="match status" value="1"/>
</dbReference>
<dbReference type="Proteomes" id="UP001595698">
    <property type="component" value="Unassembled WGS sequence"/>
</dbReference>
<dbReference type="SUPFAM" id="SSF53474">
    <property type="entry name" value="alpha/beta-Hydrolases"/>
    <property type="match status" value="1"/>
</dbReference>
<dbReference type="InterPro" id="IPR029058">
    <property type="entry name" value="AB_hydrolase_fold"/>
</dbReference>
<evidence type="ECO:0000256" key="3">
    <source>
        <dbReference type="ARBA" id="ARBA00023098"/>
    </source>
</evidence>
<keyword evidence="6" id="KW-1185">Reference proteome</keyword>
<organism evidence="5 6">
    <name type="scientific">Streptosporangium jomthongense</name>
    <dbReference type="NCBI Taxonomy" id="1193683"/>
    <lineage>
        <taxon>Bacteria</taxon>
        <taxon>Bacillati</taxon>
        <taxon>Actinomycetota</taxon>
        <taxon>Actinomycetes</taxon>
        <taxon>Streptosporangiales</taxon>
        <taxon>Streptosporangiaceae</taxon>
        <taxon>Streptosporangium</taxon>
    </lineage>
</organism>
<keyword evidence="3" id="KW-0443">Lipid metabolism</keyword>
<comment type="caution">
    <text evidence="5">The sequence shown here is derived from an EMBL/GenBank/DDBJ whole genome shotgun (WGS) entry which is preliminary data.</text>
</comment>
<keyword evidence="4" id="KW-0732">Signal</keyword>
<dbReference type="PANTHER" id="PTHR10272:SF0">
    <property type="entry name" value="PLATELET-ACTIVATING FACTOR ACETYLHYDROLASE"/>
    <property type="match status" value="1"/>
</dbReference>
<gene>
    <name evidence="5" type="ORF">ACFOYY_37180</name>
</gene>
<sequence>MIKVLVRGLAACVTVAVVAAPAHAAPSSAPVSVSASVNASVSAARFTVPVLPKPTGPHPVGAVDLHLVDSSRADPWEPGRRRELMVTLRYPARAKTGVRTRYVTPAESALLLAGLGVEGPPPDLLNRIRTNARTGARPLRSGLPLVVLSPGFGLPRSSLTTLGEELASRGYAVATVGHPYEAMATTLPDGTTVTCAACEIEDSPGLVPAIRSADVSFLIGRLTGARPAWGPPGLIDASRIGMAGHSIGGNSAAQAMVDDPRIDAGLVMDGSFIVPLPESGLARPFMLFGTEGSFLPGGPDEETSWRDNWPRLTGWKRWATVTGAEHESFTDYPVLIEQFGTPPGALPAARAVPITRSYVRAFFDLHLRGVPSPLLNRPSPRNPEVRLWKTP</sequence>
<name>A0ABV8FEF6_9ACTN</name>
<keyword evidence="2" id="KW-0442">Lipid degradation</keyword>
<evidence type="ECO:0000256" key="4">
    <source>
        <dbReference type="SAM" id="SignalP"/>
    </source>
</evidence>
<evidence type="ECO:0000256" key="1">
    <source>
        <dbReference type="ARBA" id="ARBA00022801"/>
    </source>
</evidence>
<accession>A0ABV8FEF6</accession>
<protein>
    <submittedName>
        <fullName evidence="5">Alpha/beta hydrolase family protein</fullName>
    </submittedName>
</protein>
<feature type="chain" id="PRO_5046752360" evidence="4">
    <location>
        <begin position="25"/>
        <end position="391"/>
    </location>
</feature>
<evidence type="ECO:0000313" key="5">
    <source>
        <dbReference type="EMBL" id="MFC3985810.1"/>
    </source>
</evidence>
<dbReference type="Gene3D" id="3.40.50.1820">
    <property type="entry name" value="alpha/beta hydrolase"/>
    <property type="match status" value="1"/>
</dbReference>
<evidence type="ECO:0000313" key="6">
    <source>
        <dbReference type="Proteomes" id="UP001595698"/>
    </source>
</evidence>
<dbReference type="PANTHER" id="PTHR10272">
    <property type="entry name" value="PLATELET-ACTIVATING FACTOR ACETYLHYDROLASE"/>
    <property type="match status" value="1"/>
</dbReference>